<feature type="binding site" evidence="9">
    <location>
        <position position="246"/>
    </location>
    <ligand>
        <name>NAD(+)</name>
        <dbReference type="ChEBI" id="CHEBI:57540"/>
    </ligand>
</feature>
<comment type="catalytic activity">
    <reaction evidence="9">
        <text>a 2,3-saturated acyl-[ACP] + NAD(+) = a (2E)-enoyl-[ACP] + NADH + H(+)</text>
        <dbReference type="Rhea" id="RHEA:10240"/>
        <dbReference type="Rhea" id="RHEA-COMP:9925"/>
        <dbReference type="Rhea" id="RHEA-COMP:9926"/>
        <dbReference type="ChEBI" id="CHEBI:15378"/>
        <dbReference type="ChEBI" id="CHEBI:57540"/>
        <dbReference type="ChEBI" id="CHEBI:57945"/>
        <dbReference type="ChEBI" id="CHEBI:78784"/>
        <dbReference type="ChEBI" id="CHEBI:78785"/>
        <dbReference type="EC" id="1.3.1.9"/>
    </reaction>
</comment>
<feature type="domain" description="Trans-2-enoyl-CoA reductase-like NAD(P)H binding" evidence="12">
    <location>
        <begin position="6"/>
        <end position="83"/>
    </location>
</feature>
<feature type="binding site" evidence="9">
    <location>
        <begin position="276"/>
        <end position="278"/>
    </location>
    <ligand>
        <name>NAD(+)</name>
        <dbReference type="ChEBI" id="CHEBI:57540"/>
    </ligand>
</feature>
<dbReference type="PANTHER" id="PTHR37480:SF1">
    <property type="entry name" value="ENOYL-[ACYL-CARRIER-PROTEIN] REDUCTASE [NADH]"/>
    <property type="match status" value="1"/>
</dbReference>
<protein>
    <recommendedName>
        <fullName evidence="9">Enoyl-[acyl-carrier-protein] reductase [NADH]</fullName>
        <shortName evidence="9">ENR</shortName>
        <ecNumber evidence="9">1.3.1.9</ecNumber>
    </recommendedName>
</protein>
<comment type="pathway">
    <text evidence="9">Lipid metabolism; fatty acid biosynthesis.</text>
</comment>
<feature type="binding site" evidence="9">
    <location>
        <begin position="114"/>
        <end position="115"/>
    </location>
    <ligand>
        <name>NAD(+)</name>
        <dbReference type="ChEBI" id="CHEBI:57540"/>
    </ligand>
</feature>
<comment type="function">
    <text evidence="9">Involved in the final reduction of the elongation cycle of fatty acid synthesis (FAS II). Catalyzes the reduction of a carbon-carbon double bond in an enoyl moiety that is covalently linked to an acyl carrier protein (ACP).</text>
</comment>
<feature type="active site" description="Proton donor" evidence="9">
    <location>
        <position position="237"/>
    </location>
</feature>
<keyword evidence="4 9" id="KW-0560">Oxidoreductase</keyword>
<dbReference type="InterPro" id="IPR024910">
    <property type="entry name" value="Enoyl-CoA_Rdtase_cat_dom"/>
</dbReference>
<evidence type="ECO:0000256" key="3">
    <source>
        <dbReference type="ARBA" id="ARBA00022832"/>
    </source>
</evidence>
<keyword evidence="14" id="KW-1185">Reference proteome</keyword>
<dbReference type="HAMAP" id="MF_01838">
    <property type="entry name" value="FabV_reductase"/>
    <property type="match status" value="1"/>
</dbReference>
<dbReference type="InterPro" id="IPR010758">
    <property type="entry name" value="Trans-2-enoyl-CoA_reductase"/>
</dbReference>
<dbReference type="Gene3D" id="3.40.50.720">
    <property type="entry name" value="NAD(P)-binding Rossmann-like Domain"/>
    <property type="match status" value="1"/>
</dbReference>
<keyword evidence="3 9" id="KW-0276">Fatty acid metabolism</keyword>
<proteinExistence type="inferred from homology"/>
<dbReference type="NCBIfam" id="NF010177">
    <property type="entry name" value="PRK13656.1"/>
    <property type="match status" value="1"/>
</dbReference>
<keyword evidence="5 9" id="KW-0520">NAD</keyword>
<sequence length="401" mass="44312">MEQPMIISPQLTGNVARNCHPLGCQANLQQQVNYLKQQPAIQGAKKVLILGASSGFGLASRLSLAFAGHADTIGLSFERGPSEKGLGTAGWYNNIYFRELAEQQGLIAKNFIGDAFSPAMRAEVIEYIKSQFGGQVDLVIYSLATGKRHTESGQWQSVLKTTDQALSGYSINLQTEQLEPQTVEVASSEELEATCKVMGGDEWQNWIDALRQAKVLAKGCTTIAYSYVGPERTAAIYRDGTIGRAKQHLHATALSLDKQLSQELQGHAYACVCKALVTKASVYIPVMSPYIALLYKVMKEQGLHEECLEQSYRLFSQHLYPQNGVVKLDEQQQLRIDDYELSSAVQQQIDQRYPLITSDNFKQITDFAGYKQAFLQLNGFAVEGVDYQQAINVAALQALQP</sequence>
<dbReference type="Pfam" id="PF12242">
    <property type="entry name" value="Eno-Rase_NADH_b"/>
    <property type="match status" value="1"/>
</dbReference>
<dbReference type="InterPro" id="IPR050048">
    <property type="entry name" value="FabV-like_NADH_b"/>
</dbReference>
<dbReference type="EMBL" id="BMDY01000008">
    <property type="protein sequence ID" value="GGB03924.1"/>
    <property type="molecule type" value="Genomic_DNA"/>
</dbReference>
<evidence type="ECO:0000259" key="11">
    <source>
        <dbReference type="Pfam" id="PF12241"/>
    </source>
</evidence>
<evidence type="ECO:0000256" key="7">
    <source>
        <dbReference type="ARBA" id="ARBA00023160"/>
    </source>
</evidence>
<keyword evidence="2 9" id="KW-0444">Lipid biosynthesis</keyword>
<name>A0ABQ1I106_9ALTE</name>
<evidence type="ECO:0000259" key="10">
    <source>
        <dbReference type="Pfam" id="PF07055"/>
    </source>
</evidence>
<dbReference type="Proteomes" id="UP000651977">
    <property type="component" value="Unassembled WGS sequence"/>
</dbReference>
<evidence type="ECO:0000256" key="4">
    <source>
        <dbReference type="ARBA" id="ARBA00023002"/>
    </source>
</evidence>
<dbReference type="PANTHER" id="PTHR37480">
    <property type="entry name" value="ENOYL-[ACYL-CARRIER-PROTEIN] REDUCTASE [NADH]"/>
    <property type="match status" value="1"/>
</dbReference>
<evidence type="ECO:0000313" key="13">
    <source>
        <dbReference type="EMBL" id="GGB03924.1"/>
    </source>
</evidence>
<evidence type="ECO:0000256" key="9">
    <source>
        <dbReference type="HAMAP-Rule" id="MF_01838"/>
    </source>
</evidence>
<feature type="binding site" evidence="9">
    <location>
        <begin position="143"/>
        <end position="144"/>
    </location>
    <ligand>
        <name>NAD(+)</name>
        <dbReference type="ChEBI" id="CHEBI:57540"/>
    </ligand>
</feature>
<feature type="binding site" evidence="9">
    <location>
        <begin position="77"/>
        <end position="78"/>
    </location>
    <ligand>
        <name>NAD(+)</name>
        <dbReference type="ChEBI" id="CHEBI:57540"/>
    </ligand>
</feature>
<comment type="subunit">
    <text evidence="1 9">Monomer.</text>
</comment>
<keyword evidence="6 9" id="KW-0443">Lipid metabolism</keyword>
<evidence type="ECO:0000256" key="8">
    <source>
        <dbReference type="ARBA" id="ARBA00048302"/>
    </source>
</evidence>
<evidence type="ECO:0000259" key="12">
    <source>
        <dbReference type="Pfam" id="PF12242"/>
    </source>
</evidence>
<reference evidence="14" key="1">
    <citation type="journal article" date="2019" name="Int. J. Syst. Evol. Microbiol.">
        <title>The Global Catalogue of Microorganisms (GCM) 10K type strain sequencing project: providing services to taxonomists for standard genome sequencing and annotation.</title>
        <authorList>
            <consortium name="The Broad Institute Genomics Platform"/>
            <consortium name="The Broad Institute Genome Sequencing Center for Infectious Disease"/>
            <person name="Wu L."/>
            <person name="Ma J."/>
        </authorList>
    </citation>
    <scope>NUCLEOTIDE SEQUENCE [LARGE SCALE GENOMIC DNA]</scope>
    <source>
        <strain evidence="14">CGMCC 1.10131</strain>
    </source>
</reference>
<dbReference type="NCBIfam" id="NF043048">
    <property type="entry name" value="EnoyACPredFabV"/>
    <property type="match status" value="1"/>
</dbReference>
<organism evidence="13 14">
    <name type="scientific">Agarivorans gilvus</name>
    <dbReference type="NCBI Taxonomy" id="680279"/>
    <lineage>
        <taxon>Bacteria</taxon>
        <taxon>Pseudomonadati</taxon>
        <taxon>Pseudomonadota</taxon>
        <taxon>Gammaproteobacteria</taxon>
        <taxon>Alteromonadales</taxon>
        <taxon>Alteromonadaceae</taxon>
        <taxon>Agarivorans</taxon>
    </lineage>
</organism>
<comment type="similarity">
    <text evidence="9">Belongs to the TER reductase family.</text>
</comment>
<evidence type="ECO:0000313" key="14">
    <source>
        <dbReference type="Proteomes" id="UP000651977"/>
    </source>
</evidence>
<feature type="site" description="Plays an important role in discriminating NADH against NADPH" evidence="9">
    <location>
        <position position="78"/>
    </location>
</feature>
<feature type="domain" description="Enoyl reductase FAD binding" evidence="10">
    <location>
        <begin position="328"/>
        <end position="390"/>
    </location>
</feature>
<evidence type="ECO:0000256" key="5">
    <source>
        <dbReference type="ARBA" id="ARBA00023027"/>
    </source>
</evidence>
<dbReference type="Pfam" id="PF12241">
    <property type="entry name" value="Enoyl_reductase"/>
    <property type="match status" value="1"/>
</dbReference>
<evidence type="ECO:0000256" key="2">
    <source>
        <dbReference type="ARBA" id="ARBA00022516"/>
    </source>
</evidence>
<dbReference type="Pfam" id="PF07055">
    <property type="entry name" value="Eno-Rase_FAD_bd"/>
    <property type="match status" value="1"/>
</dbReference>
<evidence type="ECO:0000256" key="6">
    <source>
        <dbReference type="ARBA" id="ARBA00023098"/>
    </source>
</evidence>
<feature type="domain" description="Trans-2-enoyl-CoA reductase catalytic" evidence="11">
    <location>
        <begin position="87"/>
        <end position="320"/>
    </location>
</feature>
<dbReference type="EC" id="1.3.1.9" evidence="9"/>
<feature type="binding site" evidence="9">
    <location>
        <position position="227"/>
    </location>
    <ligand>
        <name>substrate</name>
    </ligand>
</feature>
<gene>
    <name evidence="9 13" type="primary">fabV</name>
    <name evidence="13" type="ORF">GCM10007414_16540</name>
</gene>
<dbReference type="InterPro" id="IPR024906">
    <property type="entry name" value="Eno_Rdtase_FAD-bd_dom"/>
</dbReference>
<feature type="binding site" evidence="9">
    <location>
        <begin position="51"/>
        <end position="56"/>
    </location>
    <ligand>
        <name>NAD(+)</name>
        <dbReference type="ChEBI" id="CHEBI:57540"/>
    </ligand>
</feature>
<comment type="catalytic activity">
    <reaction evidence="8">
        <text>a 2,3-saturated acyl-CoA + NAD(+) = a (2E)-enoyl-CoA + NADH + H(+)</text>
        <dbReference type="Rhea" id="RHEA:18177"/>
        <dbReference type="ChEBI" id="CHEBI:15378"/>
        <dbReference type="ChEBI" id="CHEBI:57540"/>
        <dbReference type="ChEBI" id="CHEBI:57945"/>
        <dbReference type="ChEBI" id="CHEBI:58856"/>
        <dbReference type="ChEBI" id="CHEBI:65111"/>
        <dbReference type="EC" id="1.3.1.44"/>
    </reaction>
</comment>
<evidence type="ECO:0000256" key="1">
    <source>
        <dbReference type="ARBA" id="ARBA00011245"/>
    </source>
</evidence>
<accession>A0ABQ1I106</accession>
<comment type="caution">
    <text evidence="13">The sequence shown here is derived from an EMBL/GenBank/DDBJ whole genome shotgun (WGS) entry which is preliminary data.</text>
</comment>
<keyword evidence="7 9" id="KW-0275">Fatty acid biosynthesis</keyword>